<proteinExistence type="predicted"/>
<sequence length="50" mass="5735">MNQFTEINRLGVIEGLINSPFISANDFESFFFHDLPAKCTFPIFGLHKTE</sequence>
<comment type="caution">
    <text evidence="1">The sequence shown here is derived from an EMBL/GenBank/DDBJ whole genome shotgun (WGS) entry which is preliminary data.</text>
</comment>
<accession>A0A1E3GSI6</accession>
<dbReference type="AlphaFoldDB" id="A0A1E3GSI6"/>
<evidence type="ECO:0000313" key="1">
    <source>
        <dbReference type="EMBL" id="ODN66987.1"/>
    </source>
</evidence>
<dbReference type="Proteomes" id="UP000094379">
    <property type="component" value="Unassembled WGS sequence"/>
</dbReference>
<protein>
    <submittedName>
        <fullName evidence="1">Uncharacterized protein</fullName>
    </submittedName>
</protein>
<reference evidence="1 2" key="1">
    <citation type="submission" date="2016-07" db="EMBL/GenBank/DDBJ databases">
        <title>Draft Genome Sequence of Methylophaga muralis Bur 1.</title>
        <authorList>
            <person name="Vasilenko O.V."/>
            <person name="Doronina N.V."/>
            <person name="Shmareva M.N."/>
            <person name="Tarlachkov S.V."/>
            <person name="Mustakhimov I."/>
            <person name="Trotsenko Y.A."/>
        </authorList>
    </citation>
    <scope>NUCLEOTIDE SEQUENCE [LARGE SCALE GENOMIC DNA]</scope>
    <source>
        <strain evidence="1 2">Bur 1</strain>
    </source>
</reference>
<gene>
    <name evidence="1" type="ORF">A9E74_01381</name>
</gene>
<keyword evidence="2" id="KW-1185">Reference proteome</keyword>
<name>A0A1E3GSI6_9GAMM</name>
<dbReference type="EMBL" id="MCRI01000011">
    <property type="protein sequence ID" value="ODN66987.1"/>
    <property type="molecule type" value="Genomic_DNA"/>
</dbReference>
<evidence type="ECO:0000313" key="2">
    <source>
        <dbReference type="Proteomes" id="UP000094379"/>
    </source>
</evidence>
<organism evidence="1 2">
    <name type="scientific">Methylophaga muralis</name>
    <dbReference type="NCBI Taxonomy" id="291169"/>
    <lineage>
        <taxon>Bacteria</taxon>
        <taxon>Pseudomonadati</taxon>
        <taxon>Pseudomonadota</taxon>
        <taxon>Gammaproteobacteria</taxon>
        <taxon>Thiotrichales</taxon>
        <taxon>Piscirickettsiaceae</taxon>
        <taxon>Methylophaga</taxon>
    </lineage>
</organism>